<feature type="transmembrane region" description="Helical" evidence="1">
    <location>
        <begin position="129"/>
        <end position="146"/>
    </location>
</feature>
<feature type="transmembrane region" description="Helical" evidence="1">
    <location>
        <begin position="72"/>
        <end position="93"/>
    </location>
</feature>
<dbReference type="SUPFAM" id="SSF103481">
    <property type="entry name" value="Multidrug resistance efflux transporter EmrE"/>
    <property type="match status" value="2"/>
</dbReference>
<dbReference type="InterPro" id="IPR037185">
    <property type="entry name" value="EmrE-like"/>
</dbReference>
<dbReference type="AlphaFoldDB" id="A0A1H7BX97"/>
<dbReference type="PANTHER" id="PTHR22911">
    <property type="entry name" value="ACYL-MALONYL CONDENSING ENZYME-RELATED"/>
    <property type="match status" value="1"/>
</dbReference>
<dbReference type="EMBL" id="FNYD01000007">
    <property type="protein sequence ID" value="SEJ82081.1"/>
    <property type="molecule type" value="Genomic_DNA"/>
</dbReference>
<feature type="transmembrane region" description="Helical" evidence="1">
    <location>
        <begin position="239"/>
        <end position="259"/>
    </location>
</feature>
<name>A0A1H7BX97_9RHOB</name>
<keyword evidence="4" id="KW-1185">Reference proteome</keyword>
<dbReference type="Gene3D" id="1.10.3730.20">
    <property type="match status" value="2"/>
</dbReference>
<sequence>MTRPQSSGNLQGALFALLGFGIFSTHDVFIKFLGSSYSPIQILFFSGLLGFPLVLLMLMSDATKGTLRPVHPGWMALRCLATMTSALGAFFAFSTLPLAQVYAILFASPLLITVLSIPILGETVRLRRWAAVLVGLVGVLIVLRPGQAELTFGHLTALLAAIGGATNSVIVRKIGREERSVVMMVYPMLSTFLALALALPFVYRPMPIADFGAMALIAVLAFLAMLCVIRAYRAGEAVIVAPMQYSQILWATLYGYLFFGERLDAPTAWGAAVVIASGLYILFRESRGTASRNRPVLRTRTRAGETLRVGAFLKRNIGADSRNGEPDGPAK</sequence>
<protein>
    <submittedName>
        <fullName evidence="3">Permease of the drug/metabolite transporter (DMT) superfamily</fullName>
    </submittedName>
</protein>
<gene>
    <name evidence="3" type="ORF">SAMN05444007_107230</name>
</gene>
<dbReference type="PANTHER" id="PTHR22911:SF135">
    <property type="entry name" value="BLR4310 PROTEIN"/>
    <property type="match status" value="1"/>
</dbReference>
<dbReference type="OrthoDB" id="7818056at2"/>
<dbReference type="STRING" id="1227549.SAMN05444007_107230"/>
<dbReference type="Proteomes" id="UP000199379">
    <property type="component" value="Unassembled WGS sequence"/>
</dbReference>
<feature type="transmembrane region" description="Helical" evidence="1">
    <location>
        <begin position="99"/>
        <end position="117"/>
    </location>
</feature>
<reference evidence="3 4" key="1">
    <citation type="submission" date="2016-10" db="EMBL/GenBank/DDBJ databases">
        <authorList>
            <person name="de Groot N.N."/>
        </authorList>
    </citation>
    <scope>NUCLEOTIDE SEQUENCE [LARGE SCALE GENOMIC DNA]</scope>
    <source>
        <strain evidence="3 4">DSM 29340</strain>
    </source>
</reference>
<dbReference type="InterPro" id="IPR000620">
    <property type="entry name" value="EamA_dom"/>
</dbReference>
<feature type="transmembrane region" description="Helical" evidence="1">
    <location>
        <begin position="183"/>
        <end position="203"/>
    </location>
</feature>
<feature type="domain" description="EamA" evidence="2">
    <location>
        <begin position="12"/>
        <end position="143"/>
    </location>
</feature>
<feature type="domain" description="EamA" evidence="2">
    <location>
        <begin position="152"/>
        <end position="281"/>
    </location>
</feature>
<evidence type="ECO:0000259" key="2">
    <source>
        <dbReference type="Pfam" id="PF00892"/>
    </source>
</evidence>
<evidence type="ECO:0000313" key="3">
    <source>
        <dbReference type="EMBL" id="SEJ82081.1"/>
    </source>
</evidence>
<dbReference type="Pfam" id="PF00892">
    <property type="entry name" value="EamA"/>
    <property type="match status" value="2"/>
</dbReference>
<feature type="transmembrane region" description="Helical" evidence="1">
    <location>
        <begin position="152"/>
        <end position="171"/>
    </location>
</feature>
<feature type="transmembrane region" description="Helical" evidence="1">
    <location>
        <begin position="209"/>
        <end position="232"/>
    </location>
</feature>
<feature type="transmembrane region" description="Helical" evidence="1">
    <location>
        <begin position="265"/>
        <end position="283"/>
    </location>
</feature>
<proteinExistence type="predicted"/>
<dbReference type="RefSeq" id="WP_092367881.1">
    <property type="nucleotide sequence ID" value="NZ_BMGV01000007.1"/>
</dbReference>
<organism evidence="3 4">
    <name type="scientific">Cribrihabitans marinus</name>
    <dbReference type="NCBI Taxonomy" id="1227549"/>
    <lineage>
        <taxon>Bacteria</taxon>
        <taxon>Pseudomonadati</taxon>
        <taxon>Pseudomonadota</taxon>
        <taxon>Alphaproteobacteria</taxon>
        <taxon>Rhodobacterales</taxon>
        <taxon>Paracoccaceae</taxon>
        <taxon>Cribrihabitans</taxon>
    </lineage>
</organism>
<dbReference type="GO" id="GO:0016020">
    <property type="term" value="C:membrane"/>
    <property type="evidence" value="ECO:0007669"/>
    <property type="project" value="InterPro"/>
</dbReference>
<keyword evidence="1" id="KW-1133">Transmembrane helix</keyword>
<keyword evidence="1" id="KW-0812">Transmembrane</keyword>
<keyword evidence="1" id="KW-0472">Membrane</keyword>
<evidence type="ECO:0000313" key="4">
    <source>
        <dbReference type="Proteomes" id="UP000199379"/>
    </source>
</evidence>
<accession>A0A1H7BX97</accession>
<feature type="transmembrane region" description="Helical" evidence="1">
    <location>
        <begin position="12"/>
        <end position="34"/>
    </location>
</feature>
<evidence type="ECO:0000256" key="1">
    <source>
        <dbReference type="SAM" id="Phobius"/>
    </source>
</evidence>
<feature type="transmembrane region" description="Helical" evidence="1">
    <location>
        <begin position="40"/>
        <end position="60"/>
    </location>
</feature>